<dbReference type="InterPro" id="IPR053863">
    <property type="entry name" value="Glyoxy/Ble-like_N"/>
</dbReference>
<evidence type="ECO:0000313" key="3">
    <source>
        <dbReference type="EMBL" id="MDQ0427830.1"/>
    </source>
</evidence>
<dbReference type="SUPFAM" id="SSF54593">
    <property type="entry name" value="Glyoxalase/Bleomycin resistance protein/Dihydroxybiphenyl dioxygenase"/>
    <property type="match status" value="1"/>
</dbReference>
<keyword evidence="1" id="KW-0812">Transmembrane</keyword>
<organism evidence="3 4">
    <name type="scientific">Planomicrobium stackebrandtii</name>
    <dbReference type="NCBI Taxonomy" id="253160"/>
    <lineage>
        <taxon>Bacteria</taxon>
        <taxon>Bacillati</taxon>
        <taxon>Bacillota</taxon>
        <taxon>Bacilli</taxon>
        <taxon>Bacillales</taxon>
        <taxon>Caryophanaceae</taxon>
        <taxon>Planomicrobium</taxon>
    </lineage>
</organism>
<dbReference type="PANTHER" id="PTHR36503:SF2">
    <property type="entry name" value="BLR2408 PROTEIN"/>
    <property type="match status" value="1"/>
</dbReference>
<name>A0ABU0GR54_9BACL</name>
<proteinExistence type="predicted"/>
<dbReference type="Gene3D" id="3.10.180.10">
    <property type="entry name" value="2,3-Dihydroxybiphenyl 1,2-Dioxygenase, domain 1"/>
    <property type="match status" value="1"/>
</dbReference>
<feature type="domain" description="Glyoxalase/Bleomycin resistance-like N-terminal" evidence="2">
    <location>
        <begin position="114"/>
        <end position="152"/>
    </location>
</feature>
<evidence type="ECO:0000259" key="2">
    <source>
        <dbReference type="Pfam" id="PF22677"/>
    </source>
</evidence>
<dbReference type="InterPro" id="IPR029068">
    <property type="entry name" value="Glyas_Bleomycin-R_OHBP_Dase"/>
</dbReference>
<dbReference type="Pfam" id="PF22677">
    <property type="entry name" value="Ble-like_N"/>
    <property type="match status" value="1"/>
</dbReference>
<keyword evidence="4" id="KW-1185">Reference proteome</keyword>
<keyword evidence="1" id="KW-0472">Membrane</keyword>
<comment type="caution">
    <text evidence="3">The sequence shown here is derived from an EMBL/GenBank/DDBJ whole genome shotgun (WGS) entry which is preliminary data.</text>
</comment>
<dbReference type="Proteomes" id="UP001241988">
    <property type="component" value="Unassembled WGS sequence"/>
</dbReference>
<sequence length="242" mass="27014">MASVQADCLSQLRQPPQSSVPFTAFGFYIYGNSNLCCLLFYTTDRPRNFSNQCAGHYAIGYIGDSLLNALSPCLKDPFQGSFFYLQDISVVQRIIGLQNKKRGGVNVNVQARQIFVNLPVKNLERSKAFFGEIGFEFDQQMTDEKGACMIIGPSIYAILLTEDFFKNFSKREIADTTSSAEVITAISANSKAEVDELTNAAFKAGGQQASETMDDESIYLKSFKDLDGHMWEVFYRPQEATE</sequence>
<dbReference type="GO" id="GO:0016829">
    <property type="term" value="F:lyase activity"/>
    <property type="evidence" value="ECO:0007669"/>
    <property type="project" value="UniProtKB-KW"/>
</dbReference>
<gene>
    <name evidence="3" type="ORF">QOZ98_000655</name>
</gene>
<keyword evidence="3" id="KW-0456">Lyase</keyword>
<reference evidence="3 4" key="1">
    <citation type="submission" date="2023-07" db="EMBL/GenBank/DDBJ databases">
        <title>Genomic Encyclopedia of Type Strains, Phase IV (KMG-IV): sequencing the most valuable type-strain genomes for metagenomic binning, comparative biology and taxonomic classification.</title>
        <authorList>
            <person name="Goeker M."/>
        </authorList>
    </citation>
    <scope>NUCLEOTIDE SEQUENCE [LARGE SCALE GENOMIC DNA]</scope>
    <source>
        <strain evidence="3 4">DSM 16419</strain>
    </source>
</reference>
<feature type="transmembrane region" description="Helical" evidence="1">
    <location>
        <begin position="20"/>
        <end position="41"/>
    </location>
</feature>
<protein>
    <submittedName>
        <fullName evidence="3">Lactoylglutathione lyase</fullName>
    </submittedName>
</protein>
<evidence type="ECO:0000313" key="4">
    <source>
        <dbReference type="Proteomes" id="UP001241988"/>
    </source>
</evidence>
<accession>A0ABU0GR54</accession>
<dbReference type="EMBL" id="JAUSWB010000001">
    <property type="protein sequence ID" value="MDQ0427830.1"/>
    <property type="molecule type" value="Genomic_DNA"/>
</dbReference>
<dbReference type="PANTHER" id="PTHR36503">
    <property type="entry name" value="BLR2520 PROTEIN"/>
    <property type="match status" value="1"/>
</dbReference>
<evidence type="ECO:0000256" key="1">
    <source>
        <dbReference type="SAM" id="Phobius"/>
    </source>
</evidence>
<keyword evidence="1" id="KW-1133">Transmembrane helix</keyword>